<dbReference type="RefSeq" id="WP_186869600.1">
    <property type="nucleotide sequence ID" value="NZ_JACOOL010000005.1"/>
</dbReference>
<keyword evidence="1" id="KW-0808">Transferase</keyword>
<dbReference type="GO" id="GO:0004792">
    <property type="term" value="F:thiosulfate-cyanide sulfurtransferase activity"/>
    <property type="evidence" value="ECO:0007669"/>
    <property type="project" value="InterPro"/>
</dbReference>
<dbReference type="Proteomes" id="UP000637359">
    <property type="component" value="Unassembled WGS sequence"/>
</dbReference>
<dbReference type="SMART" id="SM00450">
    <property type="entry name" value="RHOD"/>
    <property type="match status" value="2"/>
</dbReference>
<dbReference type="PANTHER" id="PTHR11364">
    <property type="entry name" value="THIOSULFATE SULFERTANSFERASE"/>
    <property type="match status" value="1"/>
</dbReference>
<dbReference type="SUPFAM" id="SSF52821">
    <property type="entry name" value="Rhodanese/Cell cycle control phosphatase"/>
    <property type="match status" value="2"/>
</dbReference>
<sequence length="283" mass="31987">MTYIMKVEELIHKLTANLEDIVLVDARFQLGDPTAGRKAYEESHVPGAVYFDLERDLSSEAGEHGGNHPLPDITTLADKLGKNGIDQDTTVVVYDKGNDMFAPRFWWLLHYLGHQDVYVLDGGFEAWVQAGQPVTADIPVKKQKIFIPNVRPDQVVDIAFVRGIKDNKQAVLIDSRSEDRYLGKTEPLYQKAGHIPGAKNYFWMDVLDENGNWKNRQSLEKQFAKLDKNKEIIVSCGSGVSATPNIMALKMAGFKHVKLYPGSYSDWISYEEHNIETKDETDE</sequence>
<comment type="caution">
    <text evidence="4">The sequence shown here is derived from an EMBL/GenBank/DDBJ whole genome shotgun (WGS) entry which is preliminary data.</text>
</comment>
<dbReference type="InterPro" id="IPR001307">
    <property type="entry name" value="Thiosulphate_STrfase_CS"/>
</dbReference>
<evidence type="ECO:0000256" key="2">
    <source>
        <dbReference type="ARBA" id="ARBA00022737"/>
    </source>
</evidence>
<evidence type="ECO:0000256" key="1">
    <source>
        <dbReference type="ARBA" id="ARBA00022679"/>
    </source>
</evidence>
<accession>A0A923L5K9</accession>
<dbReference type="PANTHER" id="PTHR11364:SF27">
    <property type="entry name" value="SULFURTRANSFERASE"/>
    <property type="match status" value="1"/>
</dbReference>
<dbReference type="InterPro" id="IPR045078">
    <property type="entry name" value="TST/MPST-like"/>
</dbReference>
<dbReference type="CDD" id="cd01449">
    <property type="entry name" value="TST_Repeat_2"/>
    <property type="match status" value="1"/>
</dbReference>
<feature type="domain" description="Rhodanese" evidence="3">
    <location>
        <begin position="17"/>
        <end position="136"/>
    </location>
</feature>
<protein>
    <submittedName>
        <fullName evidence="4">Sulfurtransferase</fullName>
    </submittedName>
</protein>
<proteinExistence type="predicted"/>
<dbReference type="PROSITE" id="PS00380">
    <property type="entry name" value="RHODANESE_1"/>
    <property type="match status" value="1"/>
</dbReference>
<evidence type="ECO:0000259" key="3">
    <source>
        <dbReference type="PROSITE" id="PS50206"/>
    </source>
</evidence>
<dbReference type="EMBL" id="JACOOL010000005">
    <property type="protein sequence ID" value="MBC5636887.1"/>
    <property type="molecule type" value="Genomic_DNA"/>
</dbReference>
<dbReference type="FunFam" id="3.40.250.10:FF:000035">
    <property type="entry name" value="Thiosulfate sulfurtransferase"/>
    <property type="match status" value="1"/>
</dbReference>
<dbReference type="InterPro" id="IPR036873">
    <property type="entry name" value="Rhodanese-like_dom_sf"/>
</dbReference>
<keyword evidence="5" id="KW-1185">Reference proteome</keyword>
<keyword evidence="2" id="KW-0677">Repeat</keyword>
<dbReference type="AlphaFoldDB" id="A0A923L5K9"/>
<evidence type="ECO:0000313" key="5">
    <source>
        <dbReference type="Proteomes" id="UP000637359"/>
    </source>
</evidence>
<feature type="domain" description="Rhodanese" evidence="3">
    <location>
        <begin position="166"/>
        <end position="276"/>
    </location>
</feature>
<dbReference type="InterPro" id="IPR001763">
    <property type="entry name" value="Rhodanese-like_dom"/>
</dbReference>
<reference evidence="4" key="1">
    <citation type="submission" date="2020-08" db="EMBL/GenBank/DDBJ databases">
        <title>Genome public.</title>
        <authorList>
            <person name="Liu C."/>
            <person name="Sun Q."/>
        </authorList>
    </citation>
    <scope>NUCLEOTIDE SEQUENCE</scope>
    <source>
        <strain evidence="4">BX22</strain>
    </source>
</reference>
<organism evidence="4 5">
    <name type="scientific">Ornithinibacillus hominis</name>
    <dbReference type="NCBI Taxonomy" id="2763055"/>
    <lineage>
        <taxon>Bacteria</taxon>
        <taxon>Bacillati</taxon>
        <taxon>Bacillota</taxon>
        <taxon>Bacilli</taxon>
        <taxon>Bacillales</taxon>
        <taxon>Bacillaceae</taxon>
        <taxon>Ornithinibacillus</taxon>
    </lineage>
</organism>
<gene>
    <name evidence="4" type="ORF">H8S33_08665</name>
</gene>
<dbReference type="Pfam" id="PF00581">
    <property type="entry name" value="Rhodanese"/>
    <property type="match status" value="2"/>
</dbReference>
<dbReference type="Gene3D" id="3.40.250.10">
    <property type="entry name" value="Rhodanese-like domain"/>
    <property type="match status" value="2"/>
</dbReference>
<evidence type="ECO:0000313" key="4">
    <source>
        <dbReference type="EMBL" id="MBC5636887.1"/>
    </source>
</evidence>
<name>A0A923L5K9_9BACI</name>
<dbReference type="PROSITE" id="PS50206">
    <property type="entry name" value="RHODANESE_3"/>
    <property type="match status" value="2"/>
</dbReference>
<dbReference type="CDD" id="cd01448">
    <property type="entry name" value="TST_Repeat_1"/>
    <property type="match status" value="1"/>
</dbReference>